<dbReference type="AlphaFoldDB" id="A0AA36IXF6"/>
<dbReference type="EMBL" id="CAUJNA010003146">
    <property type="protein sequence ID" value="CAJ1395396.1"/>
    <property type="molecule type" value="Genomic_DNA"/>
</dbReference>
<keyword evidence="4" id="KW-1185">Reference proteome</keyword>
<feature type="coiled-coil region" evidence="1">
    <location>
        <begin position="19"/>
        <end position="63"/>
    </location>
</feature>
<evidence type="ECO:0000256" key="2">
    <source>
        <dbReference type="SAM" id="MobiDB-lite"/>
    </source>
</evidence>
<organism evidence="3 4">
    <name type="scientific">Effrenium voratum</name>
    <dbReference type="NCBI Taxonomy" id="2562239"/>
    <lineage>
        <taxon>Eukaryota</taxon>
        <taxon>Sar</taxon>
        <taxon>Alveolata</taxon>
        <taxon>Dinophyceae</taxon>
        <taxon>Suessiales</taxon>
        <taxon>Symbiodiniaceae</taxon>
        <taxon>Effrenium</taxon>
    </lineage>
</organism>
<evidence type="ECO:0000313" key="4">
    <source>
        <dbReference type="Proteomes" id="UP001178507"/>
    </source>
</evidence>
<proteinExistence type="predicted"/>
<reference evidence="3" key="1">
    <citation type="submission" date="2023-08" db="EMBL/GenBank/DDBJ databases">
        <authorList>
            <person name="Chen Y."/>
            <person name="Shah S."/>
            <person name="Dougan E. K."/>
            <person name="Thang M."/>
            <person name="Chan C."/>
        </authorList>
    </citation>
    <scope>NUCLEOTIDE SEQUENCE</scope>
</reference>
<comment type="caution">
    <text evidence="3">The sequence shown here is derived from an EMBL/GenBank/DDBJ whole genome shotgun (WGS) entry which is preliminary data.</text>
</comment>
<protein>
    <submittedName>
        <fullName evidence="3">Uncharacterized protein</fullName>
    </submittedName>
</protein>
<keyword evidence="1" id="KW-0175">Coiled coil</keyword>
<gene>
    <name evidence="3" type="ORF">EVOR1521_LOCUS19830</name>
</gene>
<feature type="region of interest" description="Disordered" evidence="2">
    <location>
        <begin position="82"/>
        <end position="101"/>
    </location>
</feature>
<dbReference type="Proteomes" id="UP001178507">
    <property type="component" value="Unassembled WGS sequence"/>
</dbReference>
<accession>A0AA36IXF6</accession>
<name>A0AA36IXF6_9DINO</name>
<feature type="compositionally biased region" description="Basic and acidic residues" evidence="2">
    <location>
        <begin position="82"/>
        <end position="94"/>
    </location>
</feature>
<evidence type="ECO:0000313" key="3">
    <source>
        <dbReference type="EMBL" id="CAJ1395396.1"/>
    </source>
</evidence>
<evidence type="ECO:0000256" key="1">
    <source>
        <dbReference type="SAM" id="Coils"/>
    </source>
</evidence>
<sequence length="101" mass="11254">MIRVKKEVTAIEETWTGRLDSLRASQDSLQTALKSVEEETVWQRQLAGLRAELSQEVQEATAELSKNIVACQGRLSSARLDTHDKMQALEERPGHPVLPSA</sequence>